<protein>
    <submittedName>
        <fullName evidence="1">Uncharacterized protein</fullName>
    </submittedName>
</protein>
<evidence type="ECO:0000313" key="1">
    <source>
        <dbReference type="EMBL" id="KAJ5318332.1"/>
    </source>
</evidence>
<reference evidence="1" key="2">
    <citation type="journal article" date="2023" name="IMA Fungus">
        <title>Comparative genomic study of the Penicillium genus elucidates a diverse pangenome and 15 lateral gene transfer events.</title>
        <authorList>
            <person name="Petersen C."/>
            <person name="Sorensen T."/>
            <person name="Nielsen M.R."/>
            <person name="Sondergaard T.E."/>
            <person name="Sorensen J.L."/>
            <person name="Fitzpatrick D.A."/>
            <person name="Frisvad J.C."/>
            <person name="Nielsen K.L."/>
        </authorList>
    </citation>
    <scope>NUCLEOTIDE SEQUENCE</scope>
    <source>
        <strain evidence="1">IBT 21472</strain>
    </source>
</reference>
<comment type="caution">
    <text evidence="1">The sequence shown here is derived from an EMBL/GenBank/DDBJ whole genome shotgun (WGS) entry which is preliminary data.</text>
</comment>
<organism evidence="1 2">
    <name type="scientific">Penicillium atrosanguineum</name>
    <dbReference type="NCBI Taxonomy" id="1132637"/>
    <lineage>
        <taxon>Eukaryota</taxon>
        <taxon>Fungi</taxon>
        <taxon>Dikarya</taxon>
        <taxon>Ascomycota</taxon>
        <taxon>Pezizomycotina</taxon>
        <taxon>Eurotiomycetes</taxon>
        <taxon>Eurotiomycetidae</taxon>
        <taxon>Eurotiales</taxon>
        <taxon>Aspergillaceae</taxon>
        <taxon>Penicillium</taxon>
    </lineage>
</organism>
<dbReference type="EMBL" id="JAPZBO010000004">
    <property type="protein sequence ID" value="KAJ5318332.1"/>
    <property type="molecule type" value="Genomic_DNA"/>
</dbReference>
<sequence length="126" mass="13526">MGSNEAALERFKPGLLLAASKDMADSLQATVKQRPLRVGAVFGIGRVQLRAQLRPPEPVHNIRYSTGTSARGAWGDKERTTYGLVSLNISAKDAGGVELHVRAVGNVKEHDFPVDLVEEPGVPCPL</sequence>
<reference evidence="1" key="1">
    <citation type="submission" date="2022-12" db="EMBL/GenBank/DDBJ databases">
        <authorList>
            <person name="Petersen C."/>
        </authorList>
    </citation>
    <scope>NUCLEOTIDE SEQUENCE</scope>
    <source>
        <strain evidence="1">IBT 21472</strain>
    </source>
</reference>
<accession>A0A9W9PYM2</accession>
<evidence type="ECO:0000313" key="2">
    <source>
        <dbReference type="Proteomes" id="UP001147746"/>
    </source>
</evidence>
<proteinExistence type="predicted"/>
<name>A0A9W9PYM2_9EURO</name>
<dbReference type="AlphaFoldDB" id="A0A9W9PYM2"/>
<keyword evidence="2" id="KW-1185">Reference proteome</keyword>
<dbReference type="Proteomes" id="UP001147746">
    <property type="component" value="Unassembled WGS sequence"/>
</dbReference>
<gene>
    <name evidence="1" type="ORF">N7476_004752</name>
</gene>